<organism evidence="1 2">
    <name type="scientific">Trichomalopsis sarcophagae</name>
    <dbReference type="NCBI Taxonomy" id="543379"/>
    <lineage>
        <taxon>Eukaryota</taxon>
        <taxon>Metazoa</taxon>
        <taxon>Ecdysozoa</taxon>
        <taxon>Arthropoda</taxon>
        <taxon>Hexapoda</taxon>
        <taxon>Insecta</taxon>
        <taxon>Pterygota</taxon>
        <taxon>Neoptera</taxon>
        <taxon>Endopterygota</taxon>
        <taxon>Hymenoptera</taxon>
        <taxon>Apocrita</taxon>
        <taxon>Proctotrupomorpha</taxon>
        <taxon>Chalcidoidea</taxon>
        <taxon>Pteromalidae</taxon>
        <taxon>Pteromalinae</taxon>
        <taxon>Trichomalopsis</taxon>
    </lineage>
</organism>
<comment type="caution">
    <text evidence="1">The sequence shown here is derived from an EMBL/GenBank/DDBJ whole genome shotgun (WGS) entry which is preliminary data.</text>
</comment>
<accession>A0A232EJB9</accession>
<dbReference type="AlphaFoldDB" id="A0A232EJB9"/>
<dbReference type="Proteomes" id="UP000215335">
    <property type="component" value="Unassembled WGS sequence"/>
</dbReference>
<dbReference type="EMBL" id="NNAY01004045">
    <property type="protein sequence ID" value="OXU18444.1"/>
    <property type="molecule type" value="Genomic_DNA"/>
</dbReference>
<protein>
    <submittedName>
        <fullName evidence="1">Uncharacterized protein</fullName>
    </submittedName>
</protein>
<keyword evidence="2" id="KW-1185">Reference proteome</keyword>
<name>A0A232EJB9_9HYME</name>
<proteinExistence type="predicted"/>
<evidence type="ECO:0000313" key="2">
    <source>
        <dbReference type="Proteomes" id="UP000215335"/>
    </source>
</evidence>
<evidence type="ECO:0000313" key="1">
    <source>
        <dbReference type="EMBL" id="OXU18444.1"/>
    </source>
</evidence>
<reference evidence="1 2" key="1">
    <citation type="journal article" date="2017" name="Curr. Biol.">
        <title>The Evolution of Venom by Co-option of Single-Copy Genes.</title>
        <authorList>
            <person name="Martinson E.O."/>
            <person name="Mrinalini"/>
            <person name="Kelkar Y.D."/>
            <person name="Chang C.H."/>
            <person name="Werren J.H."/>
        </authorList>
    </citation>
    <scope>NUCLEOTIDE SEQUENCE [LARGE SCALE GENOMIC DNA]</scope>
    <source>
        <strain evidence="1 2">Alberta</strain>
        <tissue evidence="1">Whole body</tissue>
    </source>
</reference>
<gene>
    <name evidence="1" type="ORF">TSAR_000766</name>
</gene>
<sequence>MIYCDDACAFKKRSDKKVTGLQDLQRQKREKV</sequence>